<dbReference type="OrthoDB" id="3217742at2"/>
<evidence type="ECO:0000256" key="3">
    <source>
        <dbReference type="ARBA" id="ARBA00022692"/>
    </source>
</evidence>
<dbReference type="Proteomes" id="UP000296469">
    <property type="component" value="Chromosome"/>
</dbReference>
<protein>
    <submittedName>
        <fullName evidence="8">Type II secretion system protein F</fullName>
    </submittedName>
</protein>
<comment type="subcellular location">
    <subcellularLocation>
        <location evidence="1">Cell membrane</location>
        <topology evidence="1">Multi-pass membrane protein</topology>
    </subcellularLocation>
</comment>
<dbReference type="KEGG" id="celz:E5225_11960"/>
<reference evidence="8 9" key="1">
    <citation type="submission" date="2019-04" db="EMBL/GenBank/DDBJ databases">
        <title>Isolation and identification of Cellulomonas shaoxiangyii sp. Nov. isolated from feces of the Tibetan antelopes (Pantholops hodgsonii) in the Qinghai-Tibet plateau of China.</title>
        <authorList>
            <person name="Tian Z."/>
        </authorList>
    </citation>
    <scope>NUCLEOTIDE SEQUENCE [LARGE SCALE GENOMIC DNA]</scope>
    <source>
        <strain evidence="8 9">Z28</strain>
    </source>
</reference>
<evidence type="ECO:0000256" key="6">
    <source>
        <dbReference type="SAM" id="Phobius"/>
    </source>
</evidence>
<feature type="domain" description="Type II secretion system protein GspF" evidence="7">
    <location>
        <begin position="115"/>
        <end position="239"/>
    </location>
</feature>
<evidence type="ECO:0000256" key="5">
    <source>
        <dbReference type="ARBA" id="ARBA00023136"/>
    </source>
</evidence>
<feature type="transmembrane region" description="Helical" evidence="6">
    <location>
        <begin position="253"/>
        <end position="273"/>
    </location>
</feature>
<accession>A0A4P7SL11</accession>
<name>A0A4P7SL11_9CELL</name>
<keyword evidence="9" id="KW-1185">Reference proteome</keyword>
<feature type="transmembrane region" description="Helical" evidence="6">
    <location>
        <begin position="61"/>
        <end position="94"/>
    </location>
</feature>
<dbReference type="AlphaFoldDB" id="A0A4P7SL11"/>
<feature type="transmembrane region" description="Helical" evidence="6">
    <location>
        <begin position="220"/>
        <end position="241"/>
    </location>
</feature>
<evidence type="ECO:0000256" key="4">
    <source>
        <dbReference type="ARBA" id="ARBA00022989"/>
    </source>
</evidence>
<gene>
    <name evidence="8" type="ORF">E5225_11960</name>
</gene>
<keyword evidence="2" id="KW-1003">Cell membrane</keyword>
<dbReference type="GO" id="GO:0005886">
    <property type="term" value="C:plasma membrane"/>
    <property type="evidence" value="ECO:0007669"/>
    <property type="project" value="UniProtKB-SubCell"/>
</dbReference>
<dbReference type="EMBL" id="CP039291">
    <property type="protein sequence ID" value="QCB94167.1"/>
    <property type="molecule type" value="Genomic_DNA"/>
</dbReference>
<keyword evidence="5 6" id="KW-0472">Membrane</keyword>
<sequence length="286" mass="30288">MGVVAGLLLGAGLASVWWSFWPVRDRGGDRAVAWSQTVRDTLTQAEVTGVTPGGLVAVSVLVGLLVGAVALLVVPVPAVAACFGAFGAAAPWALVRGRARRRLASTRALWPDVVDHLASGVRAGLSLPEAVAQVGDRGPAELRAPFRAFAEDYRATGRFADSLDALKERLADPVADRVVAALRLTRDVGGTDLGRLLRTLSSFLRDDLRTRGEIEARQSWTVYAARLAVAAPWAVLAMLATRPEALRAYDSTAGALVLLAGGVATVVAYRLMLRVARLPDDPRVLR</sequence>
<dbReference type="PANTHER" id="PTHR35007:SF1">
    <property type="entry name" value="PILUS ASSEMBLY PROTEIN"/>
    <property type="match status" value="1"/>
</dbReference>
<evidence type="ECO:0000313" key="8">
    <source>
        <dbReference type="EMBL" id="QCB94167.1"/>
    </source>
</evidence>
<organism evidence="8 9">
    <name type="scientific">Cellulomonas shaoxiangyii</name>
    <dbReference type="NCBI Taxonomy" id="2566013"/>
    <lineage>
        <taxon>Bacteria</taxon>
        <taxon>Bacillati</taxon>
        <taxon>Actinomycetota</taxon>
        <taxon>Actinomycetes</taxon>
        <taxon>Micrococcales</taxon>
        <taxon>Cellulomonadaceae</taxon>
        <taxon>Cellulomonas</taxon>
    </lineage>
</organism>
<keyword evidence="3 6" id="KW-0812">Transmembrane</keyword>
<dbReference type="RefSeq" id="WP_135971895.1">
    <property type="nucleotide sequence ID" value="NZ_CP039291.1"/>
</dbReference>
<evidence type="ECO:0000259" key="7">
    <source>
        <dbReference type="Pfam" id="PF00482"/>
    </source>
</evidence>
<evidence type="ECO:0000256" key="1">
    <source>
        <dbReference type="ARBA" id="ARBA00004651"/>
    </source>
</evidence>
<dbReference type="Pfam" id="PF00482">
    <property type="entry name" value="T2SSF"/>
    <property type="match status" value="1"/>
</dbReference>
<proteinExistence type="predicted"/>
<evidence type="ECO:0000313" key="9">
    <source>
        <dbReference type="Proteomes" id="UP000296469"/>
    </source>
</evidence>
<keyword evidence="4 6" id="KW-1133">Transmembrane helix</keyword>
<evidence type="ECO:0000256" key="2">
    <source>
        <dbReference type="ARBA" id="ARBA00022475"/>
    </source>
</evidence>
<dbReference type="InterPro" id="IPR018076">
    <property type="entry name" value="T2SS_GspF_dom"/>
</dbReference>
<dbReference type="PANTHER" id="PTHR35007">
    <property type="entry name" value="INTEGRAL MEMBRANE PROTEIN-RELATED"/>
    <property type="match status" value="1"/>
</dbReference>